<dbReference type="Pfam" id="PF21088">
    <property type="entry name" value="MS_channel_1st"/>
    <property type="match status" value="1"/>
</dbReference>
<dbReference type="PANTHER" id="PTHR43634">
    <property type="entry name" value="OW CONDUCTANCE MECHANOSENSITIVE CHANNEL"/>
    <property type="match status" value="1"/>
</dbReference>
<keyword evidence="3" id="KW-1003">Cell membrane</keyword>
<protein>
    <submittedName>
        <fullName evidence="11">MscS family membrane protein</fullName>
    </submittedName>
</protein>
<dbReference type="InterPro" id="IPR049142">
    <property type="entry name" value="MS_channel_1st"/>
</dbReference>
<dbReference type="InterPro" id="IPR010920">
    <property type="entry name" value="LSM_dom_sf"/>
</dbReference>
<dbReference type="InterPro" id="IPR006685">
    <property type="entry name" value="MscS_channel_2nd"/>
</dbReference>
<evidence type="ECO:0000259" key="10">
    <source>
        <dbReference type="Pfam" id="PF21088"/>
    </source>
</evidence>
<dbReference type="AlphaFoldDB" id="A0A419V6D2"/>
<organism evidence="11 12">
    <name type="scientific">Sinobaca qinghaiensis</name>
    <dbReference type="NCBI Taxonomy" id="342944"/>
    <lineage>
        <taxon>Bacteria</taxon>
        <taxon>Bacillati</taxon>
        <taxon>Bacillota</taxon>
        <taxon>Bacilli</taxon>
        <taxon>Bacillales</taxon>
        <taxon>Sporolactobacillaceae</taxon>
        <taxon>Sinobaca</taxon>
    </lineage>
</organism>
<dbReference type="InterPro" id="IPR049278">
    <property type="entry name" value="MS_channel_C"/>
</dbReference>
<dbReference type="Proteomes" id="UP000285120">
    <property type="component" value="Unassembled WGS sequence"/>
</dbReference>
<keyword evidence="12" id="KW-1185">Reference proteome</keyword>
<accession>A0A419V6D2</accession>
<evidence type="ECO:0000256" key="4">
    <source>
        <dbReference type="ARBA" id="ARBA00022692"/>
    </source>
</evidence>
<keyword evidence="6 7" id="KW-0472">Membrane</keyword>
<dbReference type="InterPro" id="IPR045042">
    <property type="entry name" value="YnaI-like"/>
</dbReference>
<sequence length="381" mass="43858">MIDFWMRTQEFFINLPWIDIGFAILIFFLIFFLRRYLTTYIFRLLIRIAKKTPTDVFTNVIIAFEKPLRFFFAILGLYLALLSLPIQGDYMGIVTRFYRTSIIIVMGWGLFNFTAASSSMFYKLSSKMDDGEDSMLLPFLSRIVRFVILALTITIIAHEWDYDINGLIAGLGLGGLAFALAAQETLSNFLGGIIIVTERPFKKGDWIASATVEGFVEDINFRSTKIRTFEDSLVIVPNKTLAHEAITNWSEMGKRQITFNVGVKYETPKADVQRVVERIEDTLQENDKIDKDLIIVRFSEFNSSSLDIFVYFFTKATGWVDWFETKEEINFEVMEILEEEGVDIAFPSESVYIENAPAQAWPDSIKQEIAEKTRHAEHSNK</sequence>
<feature type="domain" description="Mechanosensitive ion channel MscS" evidence="8">
    <location>
        <begin position="185"/>
        <end position="250"/>
    </location>
</feature>
<keyword evidence="5 7" id="KW-1133">Transmembrane helix</keyword>
<comment type="subcellular location">
    <subcellularLocation>
        <location evidence="1">Cell membrane</location>
        <topology evidence="1">Multi-pass membrane protein</topology>
    </subcellularLocation>
</comment>
<dbReference type="RefSeq" id="WP_211326974.1">
    <property type="nucleotide sequence ID" value="NZ_RAPK01000007.1"/>
</dbReference>
<feature type="transmembrane region" description="Helical" evidence="7">
    <location>
        <begin position="12"/>
        <end position="33"/>
    </location>
</feature>
<dbReference type="InterPro" id="IPR011014">
    <property type="entry name" value="MscS_channel_TM-2"/>
</dbReference>
<comment type="caution">
    <text evidence="11">The sequence shown here is derived from an EMBL/GenBank/DDBJ whole genome shotgun (WGS) entry which is preliminary data.</text>
</comment>
<feature type="domain" description="Mechanosensitive ion channel MscS C-terminal" evidence="9">
    <location>
        <begin position="257"/>
        <end position="344"/>
    </location>
</feature>
<feature type="transmembrane region" description="Helical" evidence="7">
    <location>
        <begin position="136"/>
        <end position="158"/>
    </location>
</feature>
<dbReference type="Pfam" id="PF00924">
    <property type="entry name" value="MS_channel_2nd"/>
    <property type="match status" value="1"/>
</dbReference>
<evidence type="ECO:0000259" key="8">
    <source>
        <dbReference type="Pfam" id="PF00924"/>
    </source>
</evidence>
<evidence type="ECO:0000256" key="3">
    <source>
        <dbReference type="ARBA" id="ARBA00022475"/>
    </source>
</evidence>
<evidence type="ECO:0000256" key="2">
    <source>
        <dbReference type="ARBA" id="ARBA00008017"/>
    </source>
</evidence>
<dbReference type="SUPFAM" id="SSF50182">
    <property type="entry name" value="Sm-like ribonucleoproteins"/>
    <property type="match status" value="1"/>
</dbReference>
<dbReference type="EMBL" id="RAPK01000007">
    <property type="protein sequence ID" value="RKD75542.1"/>
    <property type="molecule type" value="Genomic_DNA"/>
</dbReference>
<dbReference type="InterPro" id="IPR011066">
    <property type="entry name" value="MscS_channel_C_sf"/>
</dbReference>
<dbReference type="SUPFAM" id="SSF82689">
    <property type="entry name" value="Mechanosensitive channel protein MscS (YggB), C-terminal domain"/>
    <property type="match status" value="1"/>
</dbReference>
<dbReference type="GO" id="GO:0055085">
    <property type="term" value="P:transmembrane transport"/>
    <property type="evidence" value="ECO:0007669"/>
    <property type="project" value="InterPro"/>
</dbReference>
<dbReference type="GO" id="GO:0005886">
    <property type="term" value="C:plasma membrane"/>
    <property type="evidence" value="ECO:0007669"/>
    <property type="project" value="UniProtKB-SubCell"/>
</dbReference>
<evidence type="ECO:0000259" key="9">
    <source>
        <dbReference type="Pfam" id="PF21082"/>
    </source>
</evidence>
<dbReference type="Gene3D" id="3.30.70.100">
    <property type="match status" value="1"/>
</dbReference>
<dbReference type="SUPFAM" id="SSF82861">
    <property type="entry name" value="Mechanosensitive channel protein MscS (YggB), transmembrane region"/>
    <property type="match status" value="1"/>
</dbReference>
<feature type="transmembrane region" description="Helical" evidence="7">
    <location>
        <begin position="100"/>
        <end position="124"/>
    </location>
</feature>
<reference evidence="11 12" key="1">
    <citation type="submission" date="2018-09" db="EMBL/GenBank/DDBJ databases">
        <title>Genomic Encyclopedia of Archaeal and Bacterial Type Strains, Phase II (KMG-II): from individual species to whole genera.</title>
        <authorList>
            <person name="Goeker M."/>
        </authorList>
    </citation>
    <scope>NUCLEOTIDE SEQUENCE [LARGE SCALE GENOMIC DNA]</scope>
    <source>
        <strain evidence="11 12">DSM 17008</strain>
    </source>
</reference>
<evidence type="ECO:0000256" key="1">
    <source>
        <dbReference type="ARBA" id="ARBA00004651"/>
    </source>
</evidence>
<evidence type="ECO:0000256" key="6">
    <source>
        <dbReference type="ARBA" id="ARBA00023136"/>
    </source>
</evidence>
<name>A0A419V6D2_9BACL</name>
<evidence type="ECO:0000313" key="12">
    <source>
        <dbReference type="Proteomes" id="UP000285120"/>
    </source>
</evidence>
<dbReference type="Gene3D" id="2.30.30.60">
    <property type="match status" value="1"/>
</dbReference>
<evidence type="ECO:0000256" key="5">
    <source>
        <dbReference type="ARBA" id="ARBA00022989"/>
    </source>
</evidence>
<comment type="similarity">
    <text evidence="2">Belongs to the MscS (TC 1.A.23) family.</text>
</comment>
<keyword evidence="4 7" id="KW-0812">Transmembrane</keyword>
<dbReference type="PANTHER" id="PTHR43634:SF2">
    <property type="entry name" value="LOW CONDUCTANCE MECHANOSENSITIVE CHANNEL YNAI"/>
    <property type="match status" value="1"/>
</dbReference>
<dbReference type="InterPro" id="IPR023408">
    <property type="entry name" value="MscS_beta-dom_sf"/>
</dbReference>
<feature type="domain" description="Mechanosensitive ion channel transmembrane helices 2/3" evidence="10">
    <location>
        <begin position="143"/>
        <end position="183"/>
    </location>
</feature>
<evidence type="ECO:0000313" key="11">
    <source>
        <dbReference type="EMBL" id="RKD75542.1"/>
    </source>
</evidence>
<dbReference type="Pfam" id="PF21082">
    <property type="entry name" value="MS_channel_3rd"/>
    <property type="match status" value="1"/>
</dbReference>
<dbReference type="Gene3D" id="1.10.287.1260">
    <property type="match status" value="1"/>
</dbReference>
<evidence type="ECO:0000256" key="7">
    <source>
        <dbReference type="SAM" id="Phobius"/>
    </source>
</evidence>
<gene>
    <name evidence="11" type="ORF">ATL39_1241</name>
</gene>
<feature type="transmembrane region" description="Helical" evidence="7">
    <location>
        <begin position="70"/>
        <end position="88"/>
    </location>
</feature>
<proteinExistence type="inferred from homology"/>